<protein>
    <submittedName>
        <fullName evidence="5">LuxR family transcriptional regulator</fullName>
    </submittedName>
</protein>
<dbReference type="GO" id="GO:0003677">
    <property type="term" value="F:DNA binding"/>
    <property type="evidence" value="ECO:0007669"/>
    <property type="project" value="UniProtKB-KW"/>
</dbReference>
<sequence>MGGPVTQEDRALAQALRALGQPSFAEAFAHYVRRLVPFDNLIILAYHKDRNPVAFYRECVDPVVYQNMDGHYLKAAYLLDPYYHAHASGLRAGVHQLFDLAPDQFRQTSYFREYYQNTTLVDEVAVFASLGHDTTLTACFGRDRSSGRLYSKREVQMLKRREHALTALCEVHWHDYDPGASADITLAPVIERLRLALRERHDIRLSPRQAEVAMYILRGHSSLSISLNLGISVDTVKVFRRQLYGKCNISSQAELFALLMPIFSSL</sequence>
<dbReference type="SMART" id="SM00421">
    <property type="entry name" value="HTH_LUXR"/>
    <property type="match status" value="1"/>
</dbReference>
<dbReference type="RefSeq" id="WP_131184899.1">
    <property type="nucleotide sequence ID" value="NZ_QJUO01000019.1"/>
</dbReference>
<dbReference type="Proteomes" id="UP000292639">
    <property type="component" value="Unassembled WGS sequence"/>
</dbReference>
<organism evidence="5 6">
    <name type="scientific">Stutzerimonas kirkiae</name>
    <dbReference type="NCBI Taxonomy" id="2211392"/>
    <lineage>
        <taxon>Bacteria</taxon>
        <taxon>Pseudomonadati</taxon>
        <taxon>Pseudomonadota</taxon>
        <taxon>Gammaproteobacteria</taxon>
        <taxon>Pseudomonadales</taxon>
        <taxon>Pseudomonadaceae</taxon>
        <taxon>Stutzerimonas</taxon>
    </lineage>
</organism>
<evidence type="ECO:0000256" key="2">
    <source>
        <dbReference type="ARBA" id="ARBA00023125"/>
    </source>
</evidence>
<keyword evidence="6" id="KW-1185">Reference proteome</keyword>
<keyword evidence="1" id="KW-0805">Transcription regulation</keyword>
<dbReference type="OrthoDB" id="343383at2"/>
<dbReference type="Gene3D" id="1.10.10.10">
    <property type="entry name" value="Winged helix-like DNA-binding domain superfamily/Winged helix DNA-binding domain"/>
    <property type="match status" value="1"/>
</dbReference>
<dbReference type="GO" id="GO:0006355">
    <property type="term" value="P:regulation of DNA-templated transcription"/>
    <property type="evidence" value="ECO:0007669"/>
    <property type="project" value="InterPro"/>
</dbReference>
<dbReference type="InterPro" id="IPR000792">
    <property type="entry name" value="Tscrpt_reg_LuxR_C"/>
</dbReference>
<keyword evidence="2" id="KW-0238">DNA-binding</keyword>
<gene>
    <name evidence="5" type="ORF">DNJ96_04170</name>
</gene>
<dbReference type="PRINTS" id="PR00038">
    <property type="entry name" value="HTHLUXR"/>
</dbReference>
<dbReference type="InterPro" id="IPR036388">
    <property type="entry name" value="WH-like_DNA-bd_sf"/>
</dbReference>
<accession>A0A4Q9RCJ6</accession>
<evidence type="ECO:0000259" key="4">
    <source>
        <dbReference type="PROSITE" id="PS50043"/>
    </source>
</evidence>
<dbReference type="InterPro" id="IPR016032">
    <property type="entry name" value="Sig_transdc_resp-reg_C-effctor"/>
</dbReference>
<reference evidence="5 6" key="1">
    <citation type="submission" date="2018-06" db="EMBL/GenBank/DDBJ databases">
        <title>Three novel Pseudomonas species isolated from symptomatic oak.</title>
        <authorList>
            <person name="Bueno-Gonzalez V."/>
            <person name="Brady C."/>
        </authorList>
    </citation>
    <scope>NUCLEOTIDE SEQUENCE [LARGE SCALE GENOMIC DNA]</scope>
    <source>
        <strain evidence="5 6">P17C</strain>
    </source>
</reference>
<dbReference type="Pfam" id="PF00196">
    <property type="entry name" value="GerE"/>
    <property type="match status" value="1"/>
</dbReference>
<evidence type="ECO:0000256" key="3">
    <source>
        <dbReference type="ARBA" id="ARBA00023163"/>
    </source>
</evidence>
<evidence type="ECO:0000256" key="1">
    <source>
        <dbReference type="ARBA" id="ARBA00023015"/>
    </source>
</evidence>
<evidence type="ECO:0000313" key="5">
    <source>
        <dbReference type="EMBL" id="TBU98909.1"/>
    </source>
</evidence>
<evidence type="ECO:0000313" key="6">
    <source>
        <dbReference type="Proteomes" id="UP000292639"/>
    </source>
</evidence>
<dbReference type="PANTHER" id="PTHR44688:SF16">
    <property type="entry name" value="DNA-BINDING TRANSCRIPTIONAL ACTIVATOR DEVR_DOSR"/>
    <property type="match status" value="1"/>
</dbReference>
<name>A0A4Q9RCJ6_9GAMM</name>
<dbReference type="PANTHER" id="PTHR44688">
    <property type="entry name" value="DNA-BINDING TRANSCRIPTIONAL ACTIVATOR DEVR_DOSR"/>
    <property type="match status" value="1"/>
</dbReference>
<feature type="domain" description="HTH luxR-type" evidence="4">
    <location>
        <begin position="198"/>
        <end position="263"/>
    </location>
</feature>
<dbReference type="AlphaFoldDB" id="A0A4Q9RCJ6"/>
<dbReference type="CDD" id="cd06170">
    <property type="entry name" value="LuxR_C_like"/>
    <property type="match status" value="1"/>
</dbReference>
<dbReference type="PROSITE" id="PS50043">
    <property type="entry name" value="HTH_LUXR_2"/>
    <property type="match status" value="1"/>
</dbReference>
<comment type="caution">
    <text evidence="5">The sequence shown here is derived from an EMBL/GenBank/DDBJ whole genome shotgun (WGS) entry which is preliminary data.</text>
</comment>
<keyword evidence="3" id="KW-0804">Transcription</keyword>
<dbReference type="SUPFAM" id="SSF46894">
    <property type="entry name" value="C-terminal effector domain of the bipartite response regulators"/>
    <property type="match status" value="1"/>
</dbReference>
<dbReference type="EMBL" id="QJUP01000003">
    <property type="protein sequence ID" value="TBU98909.1"/>
    <property type="molecule type" value="Genomic_DNA"/>
</dbReference>
<proteinExistence type="predicted"/>